<dbReference type="Pfam" id="PF00535">
    <property type="entry name" value="Glycos_transf_2"/>
    <property type="match status" value="1"/>
</dbReference>
<reference evidence="5 6" key="1">
    <citation type="submission" date="2019-12" db="EMBL/GenBank/DDBJ databases">
        <authorList>
            <person name="Kim Y.S."/>
        </authorList>
    </citation>
    <scope>NUCLEOTIDE SEQUENCE [LARGE SCALE GENOMIC DNA]</scope>
    <source>
        <strain evidence="5 6">GA093</strain>
    </source>
</reference>
<dbReference type="PANTHER" id="PTHR43179">
    <property type="entry name" value="RHAMNOSYLTRANSFERASE WBBL"/>
    <property type="match status" value="1"/>
</dbReference>
<evidence type="ECO:0000256" key="2">
    <source>
        <dbReference type="ARBA" id="ARBA00022676"/>
    </source>
</evidence>
<dbReference type="InterPro" id="IPR029044">
    <property type="entry name" value="Nucleotide-diphossugar_trans"/>
</dbReference>
<gene>
    <name evidence="5" type="ORF">GON26_09135</name>
</gene>
<dbReference type="GO" id="GO:0016757">
    <property type="term" value="F:glycosyltransferase activity"/>
    <property type="evidence" value="ECO:0007669"/>
    <property type="project" value="UniProtKB-KW"/>
</dbReference>
<protein>
    <submittedName>
        <fullName evidence="5">Glycosyltransferase</fullName>
    </submittedName>
</protein>
<evidence type="ECO:0000259" key="4">
    <source>
        <dbReference type="Pfam" id="PF00535"/>
    </source>
</evidence>
<organism evidence="5 6">
    <name type="scientific">Flavobacterium hydrocarbonoxydans</name>
    <dbReference type="NCBI Taxonomy" id="2683249"/>
    <lineage>
        <taxon>Bacteria</taxon>
        <taxon>Pseudomonadati</taxon>
        <taxon>Bacteroidota</taxon>
        <taxon>Flavobacteriia</taxon>
        <taxon>Flavobacteriales</taxon>
        <taxon>Flavobacteriaceae</taxon>
        <taxon>Flavobacterium</taxon>
    </lineage>
</organism>
<dbReference type="PANTHER" id="PTHR43179:SF12">
    <property type="entry name" value="GALACTOFURANOSYLTRANSFERASE GLFT2"/>
    <property type="match status" value="1"/>
</dbReference>
<evidence type="ECO:0000256" key="1">
    <source>
        <dbReference type="ARBA" id="ARBA00006739"/>
    </source>
</evidence>
<keyword evidence="2" id="KW-0328">Glycosyltransferase</keyword>
<comment type="caution">
    <text evidence="5">The sequence shown here is derived from an EMBL/GenBank/DDBJ whole genome shotgun (WGS) entry which is preliminary data.</text>
</comment>
<dbReference type="Proteomes" id="UP000471501">
    <property type="component" value="Unassembled WGS sequence"/>
</dbReference>
<dbReference type="AlphaFoldDB" id="A0A6I4NTU2"/>
<proteinExistence type="inferred from homology"/>
<evidence type="ECO:0000313" key="5">
    <source>
        <dbReference type="EMBL" id="MWB94527.1"/>
    </source>
</evidence>
<evidence type="ECO:0000313" key="6">
    <source>
        <dbReference type="Proteomes" id="UP000471501"/>
    </source>
</evidence>
<comment type="similarity">
    <text evidence="1">Belongs to the glycosyltransferase 2 family.</text>
</comment>
<dbReference type="InterPro" id="IPR001173">
    <property type="entry name" value="Glyco_trans_2-like"/>
</dbReference>
<dbReference type="RefSeq" id="WP_160374502.1">
    <property type="nucleotide sequence ID" value="NZ_WSTB01000004.1"/>
</dbReference>
<dbReference type="EMBL" id="WSTB01000004">
    <property type="protein sequence ID" value="MWB94527.1"/>
    <property type="molecule type" value="Genomic_DNA"/>
</dbReference>
<dbReference type="CDD" id="cd00761">
    <property type="entry name" value="Glyco_tranf_GTA_type"/>
    <property type="match status" value="1"/>
</dbReference>
<sequence>MKFSLIVCTYMRPESLLNLLKSVEKQSAYPDQILIIDGSSDRETENVLKKCKFSNLEYFLVSDENRGLTKQRNFGISKLDKNCEVVSFLDDDTILEPDYFSEIIKTFKTNYDVSGVGGVAINEYKWKPQDPKLVYNSKKYYLFENYVYKEGLRNVVRNYLGLASDVAPGRMPDFSHGRTCGFPITGKTYEVDLLIGMSMAFRKNIFEKIQFSKFFEGYGLYEDADFSLRALNFGKNVINTNAQLSHFHAQGGRPNQYKYGKMVVRNGWYVWRVKNPKPNLKSAIKWHLITFVLALIRLSNVLTEPNKTGVFKEFLGRTAGWWRLLFNKPTVIQ</sequence>
<dbReference type="Gene3D" id="3.90.550.10">
    <property type="entry name" value="Spore Coat Polysaccharide Biosynthesis Protein SpsA, Chain A"/>
    <property type="match status" value="1"/>
</dbReference>
<keyword evidence="3 5" id="KW-0808">Transferase</keyword>
<keyword evidence="6" id="KW-1185">Reference proteome</keyword>
<feature type="domain" description="Glycosyltransferase 2-like" evidence="4">
    <location>
        <begin position="4"/>
        <end position="150"/>
    </location>
</feature>
<name>A0A6I4NTU2_9FLAO</name>
<evidence type="ECO:0000256" key="3">
    <source>
        <dbReference type="ARBA" id="ARBA00022679"/>
    </source>
</evidence>
<accession>A0A6I4NTU2</accession>
<dbReference type="SUPFAM" id="SSF53448">
    <property type="entry name" value="Nucleotide-diphospho-sugar transferases"/>
    <property type="match status" value="1"/>
</dbReference>